<evidence type="ECO:0000256" key="3">
    <source>
        <dbReference type="ARBA" id="ARBA00022840"/>
    </source>
</evidence>
<sequence>MVDKNKKNLPNYADNKLKKNNDPGKEEAIKNNDNEPKKEVISKKSDELKNVEGVGKEVIKYDNNGQCEKVMEIGEIVIAPMMLGDWMITHQIGEGTFAKIFVGRSLPFDQYYAVKIEVRLTSMDFIDHEVTVMRLLSYPNELPHIPKCVFFSKQKDLNFFVMTLLGENLRDLKLKCPDRRFLRGTWSRLGIQILYALKLMHEKGFIHRDIKPENLLMGAADDRKRSRIVHVIDFGLTRQWAWSKEKAFYARPLRTKVQFRGSLNFTSSNAHLGYKLGRKDDLWSLLFTLVDLNDRLPWHGVKDHMILARQKMNMGVALMKMPKTMERFFEHLLECRALQRPNYHMMFNILKGIQSLSEDTPTSKYTFEEVELSEDDLEERFTGEWEEVTGEFFAIDEVKINNPEKCSKLASEWKNPDVDVFQSASKNQKGSKMMLSYEFRLTGKNEEQTGKNEEKMNEYAYRWEKARERYRQRMLRLKLNDRNKQQFEAKNYMEQQIENDRRDRLDDIENVALKYLTTEGANSDEKDAEVNMSELHKDRNDVLRDAQKLIRKREGTFNSSPK</sequence>
<dbReference type="GO" id="GO:0005634">
    <property type="term" value="C:nucleus"/>
    <property type="evidence" value="ECO:0000318"/>
    <property type="project" value="GO_Central"/>
</dbReference>
<evidence type="ECO:0000256" key="4">
    <source>
        <dbReference type="PROSITE-ProRule" id="PRU10141"/>
    </source>
</evidence>
<dbReference type="FunFam" id="1.10.510.10:FF:002030">
    <property type="entry name" value="Tau TuBulin Kinase"/>
    <property type="match status" value="1"/>
</dbReference>
<feature type="domain" description="Protein kinase" evidence="6">
    <location>
        <begin position="86"/>
        <end position="353"/>
    </location>
</feature>
<gene>
    <name evidence="7 9" type="primary">ttbk-3</name>
    <name evidence="7" type="ORF">CELE_F32B6.10</name>
    <name evidence="9" type="ORF">F32B6.10</name>
</gene>
<keyword evidence="7" id="KW-0808">Transferase</keyword>
<evidence type="ECO:0000256" key="1">
    <source>
        <dbReference type="ARBA" id="ARBA00012513"/>
    </source>
</evidence>
<dbReference type="PROSITE" id="PS00108">
    <property type="entry name" value="PROTEIN_KINASE_ST"/>
    <property type="match status" value="1"/>
</dbReference>
<dbReference type="SUPFAM" id="SSF56112">
    <property type="entry name" value="Protein kinase-like (PK-like)"/>
    <property type="match status" value="1"/>
</dbReference>
<evidence type="ECO:0000259" key="6">
    <source>
        <dbReference type="PROSITE" id="PS50011"/>
    </source>
</evidence>
<feature type="binding site" evidence="4">
    <location>
        <position position="115"/>
    </location>
    <ligand>
        <name>ATP</name>
        <dbReference type="ChEBI" id="CHEBI:30616"/>
    </ligand>
</feature>
<dbReference type="UCSC" id="F32B6.10">
    <property type="organism name" value="c. elegans"/>
</dbReference>
<evidence type="ECO:0000256" key="2">
    <source>
        <dbReference type="ARBA" id="ARBA00022741"/>
    </source>
</evidence>
<evidence type="ECO:0000313" key="9">
    <source>
        <dbReference type="WormBase" id="F32B6.10a"/>
    </source>
</evidence>
<reference evidence="7 8" key="1">
    <citation type="journal article" date="1998" name="Science">
        <title>Genome sequence of the nematode C. elegans: a platform for investigating biology.</title>
        <authorList>
            <consortium name="The C. elegans sequencing consortium"/>
            <person name="Sulson J.E."/>
            <person name="Waterston R."/>
        </authorList>
    </citation>
    <scope>NUCLEOTIDE SEQUENCE [LARGE SCALE GENOMIC DNA]</scope>
    <source>
        <strain evidence="7 8">Bristol N2</strain>
    </source>
</reference>
<dbReference type="GO" id="GO:0005737">
    <property type="term" value="C:cytoplasm"/>
    <property type="evidence" value="ECO:0000318"/>
    <property type="project" value="GO_Central"/>
</dbReference>
<evidence type="ECO:0000313" key="7">
    <source>
        <dbReference type="EMBL" id="CAB03045.4"/>
    </source>
</evidence>
<organism evidence="7 8">
    <name type="scientific">Caenorhabditis elegans</name>
    <dbReference type="NCBI Taxonomy" id="6239"/>
    <lineage>
        <taxon>Eukaryota</taxon>
        <taxon>Metazoa</taxon>
        <taxon>Ecdysozoa</taxon>
        <taxon>Nematoda</taxon>
        <taxon>Chromadorea</taxon>
        <taxon>Rhabditida</taxon>
        <taxon>Rhabditina</taxon>
        <taxon>Rhabditomorpha</taxon>
        <taxon>Rhabditoidea</taxon>
        <taxon>Rhabditidae</taxon>
        <taxon>Peloderinae</taxon>
        <taxon>Caenorhabditis</taxon>
    </lineage>
</organism>
<dbReference type="FunCoup" id="Q9XVP6">
    <property type="interactions" value="161"/>
</dbReference>
<dbReference type="InterPro" id="IPR000719">
    <property type="entry name" value="Prot_kinase_dom"/>
</dbReference>
<dbReference type="HOGENOM" id="CLU_518006_0_0_1"/>
<dbReference type="InterPro" id="IPR011009">
    <property type="entry name" value="Kinase-like_dom_sf"/>
</dbReference>
<evidence type="ECO:0000256" key="5">
    <source>
        <dbReference type="SAM" id="MobiDB-lite"/>
    </source>
</evidence>
<dbReference type="PROSITE" id="PS50011">
    <property type="entry name" value="PROTEIN_KINASE_DOM"/>
    <property type="match status" value="1"/>
</dbReference>
<dbReference type="PaxDb" id="6239-F32B6.10"/>
<dbReference type="InParanoid" id="Q9XVP6"/>
<dbReference type="CTD" id="185199"/>
<dbReference type="SMART" id="SM00220">
    <property type="entry name" value="S_TKc"/>
    <property type="match status" value="1"/>
</dbReference>
<protein>
    <recommendedName>
        <fullName evidence="1">non-specific serine/threonine protein kinase</fullName>
        <ecNumber evidence="1">2.7.11.1</ecNumber>
    </recommendedName>
</protein>
<dbReference type="Proteomes" id="UP000001940">
    <property type="component" value="Chromosome IV"/>
</dbReference>
<dbReference type="EMBL" id="BX284604">
    <property type="protein sequence ID" value="CAB03045.4"/>
    <property type="molecule type" value="Genomic_DNA"/>
</dbReference>
<dbReference type="Pfam" id="PF00069">
    <property type="entry name" value="Pkinase"/>
    <property type="match status" value="1"/>
</dbReference>
<keyword evidence="8" id="KW-1185">Reference proteome</keyword>
<dbReference type="eggNOG" id="KOG1164">
    <property type="taxonomic scope" value="Eukaryota"/>
</dbReference>
<name>Q9XVP6_CAEEL</name>
<keyword evidence="7" id="KW-0418">Kinase</keyword>
<dbReference type="GeneID" id="185199"/>
<proteinExistence type="predicted"/>
<dbReference type="GO" id="GO:0004674">
    <property type="term" value="F:protein serine/threonine kinase activity"/>
    <property type="evidence" value="ECO:0000318"/>
    <property type="project" value="GO_Central"/>
</dbReference>
<dbReference type="AlphaFoldDB" id="Q9XVP6"/>
<dbReference type="PANTHER" id="PTHR11909">
    <property type="entry name" value="CASEIN KINASE-RELATED"/>
    <property type="match status" value="1"/>
</dbReference>
<dbReference type="OrthoDB" id="5579860at2759"/>
<dbReference type="AGR" id="WB:WBGene00009324"/>
<accession>Q9XVP6</accession>
<dbReference type="WormBase" id="F32B6.10a">
    <property type="protein sequence ID" value="CE40505"/>
    <property type="gene ID" value="WBGene00009324"/>
    <property type="gene designation" value="ttbk-3"/>
</dbReference>
<dbReference type="InterPro" id="IPR008271">
    <property type="entry name" value="Ser/Thr_kinase_AS"/>
</dbReference>
<dbReference type="PROSITE" id="PS00107">
    <property type="entry name" value="PROTEIN_KINASE_ATP"/>
    <property type="match status" value="1"/>
</dbReference>
<evidence type="ECO:0000313" key="8">
    <source>
        <dbReference type="Proteomes" id="UP000001940"/>
    </source>
</evidence>
<dbReference type="InterPro" id="IPR050235">
    <property type="entry name" value="CK1_Ser-Thr_kinase"/>
</dbReference>
<dbReference type="SMR" id="Q9XVP6"/>
<dbReference type="PhylomeDB" id="Q9XVP6"/>
<keyword evidence="3 4" id="KW-0067">ATP-binding</keyword>
<dbReference type="Bgee" id="WBGene00009324">
    <property type="expression patterns" value="Expressed in adult organism and 1 other cell type or tissue"/>
</dbReference>
<keyword evidence="2 4" id="KW-0547">Nucleotide-binding</keyword>
<feature type="compositionally biased region" description="Basic and acidic residues" evidence="5">
    <location>
        <begin position="15"/>
        <end position="41"/>
    </location>
</feature>
<dbReference type="InterPro" id="IPR017441">
    <property type="entry name" value="Protein_kinase_ATP_BS"/>
</dbReference>
<dbReference type="GO" id="GO:0005524">
    <property type="term" value="F:ATP binding"/>
    <property type="evidence" value="ECO:0007669"/>
    <property type="project" value="UniProtKB-UniRule"/>
</dbReference>
<dbReference type="GO" id="GO:0007165">
    <property type="term" value="P:signal transduction"/>
    <property type="evidence" value="ECO:0000318"/>
    <property type="project" value="GO_Central"/>
</dbReference>
<dbReference type="EC" id="2.7.11.1" evidence="1"/>
<dbReference type="ExpressionAtlas" id="Q9XVP6">
    <property type="expression patterns" value="baseline"/>
</dbReference>
<keyword evidence="7" id="KW-0723">Serine/threonine-protein kinase</keyword>
<dbReference type="STRING" id="6239.F32B6.10a.1"/>
<feature type="region of interest" description="Disordered" evidence="5">
    <location>
        <begin position="1"/>
        <end position="41"/>
    </location>
</feature>
<dbReference type="Gene3D" id="1.10.510.10">
    <property type="entry name" value="Transferase(Phosphotransferase) domain 1"/>
    <property type="match status" value="1"/>
</dbReference>
<dbReference type="RefSeq" id="NP_501778.4">
    <property type="nucleotide sequence ID" value="NM_069377.5"/>
</dbReference>